<evidence type="ECO:0000313" key="3">
    <source>
        <dbReference type="EMBL" id="OAA42138.1"/>
    </source>
</evidence>
<dbReference type="OrthoDB" id="424402at2759"/>
<evidence type="ECO:0000256" key="1">
    <source>
        <dbReference type="SAM" id="MobiDB-lite"/>
    </source>
</evidence>
<feature type="region of interest" description="Disordered" evidence="1">
    <location>
        <begin position="1"/>
        <end position="37"/>
    </location>
</feature>
<dbReference type="GO" id="GO:0003676">
    <property type="term" value="F:nucleic acid binding"/>
    <property type="evidence" value="ECO:0007669"/>
    <property type="project" value="InterPro"/>
</dbReference>
<feature type="region of interest" description="Disordered" evidence="1">
    <location>
        <begin position="145"/>
        <end position="169"/>
    </location>
</feature>
<organism evidence="3 4">
    <name type="scientific">Metarhizium rileyi (strain RCEF 4871)</name>
    <name type="common">Nomuraea rileyi</name>
    <dbReference type="NCBI Taxonomy" id="1649241"/>
    <lineage>
        <taxon>Eukaryota</taxon>
        <taxon>Fungi</taxon>
        <taxon>Dikarya</taxon>
        <taxon>Ascomycota</taxon>
        <taxon>Pezizomycotina</taxon>
        <taxon>Sordariomycetes</taxon>
        <taxon>Hypocreomycetidae</taxon>
        <taxon>Hypocreales</taxon>
        <taxon>Clavicipitaceae</taxon>
        <taxon>Metarhizium</taxon>
    </lineage>
</organism>
<feature type="compositionally biased region" description="Polar residues" evidence="1">
    <location>
        <begin position="20"/>
        <end position="35"/>
    </location>
</feature>
<dbReference type="AlphaFoldDB" id="A0A162JBT6"/>
<proteinExistence type="predicted"/>
<feature type="compositionally biased region" description="Polar residues" evidence="1">
    <location>
        <begin position="1"/>
        <end position="10"/>
    </location>
</feature>
<feature type="domain" description="DNA/RNA-binding protein Alba-like" evidence="2">
    <location>
        <begin position="66"/>
        <end position="128"/>
    </location>
</feature>
<dbReference type="InterPro" id="IPR002775">
    <property type="entry name" value="DNA/RNA-bd_Alba-like"/>
</dbReference>
<accession>A0A162JBT6</accession>
<dbReference type="OMA" id="CKMITVA"/>
<keyword evidence="4" id="KW-1185">Reference proteome</keyword>
<reference evidence="3 4" key="1">
    <citation type="journal article" date="2016" name="Genome Biol. Evol.">
        <title>Divergent and convergent evolution of fungal pathogenicity.</title>
        <authorList>
            <person name="Shang Y."/>
            <person name="Xiao G."/>
            <person name="Zheng P."/>
            <person name="Cen K."/>
            <person name="Zhan S."/>
            <person name="Wang C."/>
        </authorList>
    </citation>
    <scope>NUCLEOTIDE SEQUENCE [LARGE SCALE GENOMIC DNA]</scope>
    <source>
        <strain evidence="3 4">RCEF 4871</strain>
    </source>
</reference>
<gene>
    <name evidence="3" type="ORF">NOR_04987</name>
</gene>
<dbReference type="Pfam" id="PF01918">
    <property type="entry name" value="Alba"/>
    <property type="match status" value="1"/>
</dbReference>
<evidence type="ECO:0000313" key="4">
    <source>
        <dbReference type="Proteomes" id="UP000243498"/>
    </source>
</evidence>
<name>A0A162JBT6_METRR</name>
<sequence>MPPASSQEAGTATRKRKETSCTTQPAKRSRSQPTPCTAAKPALIAPHEAIIAQLRPKYNVLAASVISSTQIQKRVKQAISHLGTTSDLPNVVLLHARTAEVCKLITIVELCKRSLGEEGNTWFQYNELFELPEREKKDLVEETVLERKGGENDSGEDDDDDDDDDFEVMASRFERAVMPEPSKQVAMSMRVFLSMKEVEILKSRKGITVQSSPGA</sequence>
<dbReference type="EMBL" id="AZHC01000014">
    <property type="protein sequence ID" value="OAA42138.1"/>
    <property type="molecule type" value="Genomic_DNA"/>
</dbReference>
<dbReference type="Proteomes" id="UP000243498">
    <property type="component" value="Unassembled WGS sequence"/>
</dbReference>
<protein>
    <submittedName>
        <fullName evidence="3">DNA/RNA-binding protein Alba-like protein</fullName>
    </submittedName>
</protein>
<evidence type="ECO:0000259" key="2">
    <source>
        <dbReference type="Pfam" id="PF01918"/>
    </source>
</evidence>
<comment type="caution">
    <text evidence="3">The sequence shown here is derived from an EMBL/GenBank/DDBJ whole genome shotgun (WGS) entry which is preliminary data.</text>
</comment>
<feature type="compositionally biased region" description="Acidic residues" evidence="1">
    <location>
        <begin position="153"/>
        <end position="167"/>
    </location>
</feature>